<dbReference type="Pfam" id="PF13639">
    <property type="entry name" value="zf-RING_2"/>
    <property type="match status" value="1"/>
</dbReference>
<evidence type="ECO:0000256" key="7">
    <source>
        <dbReference type="SAM" id="Phobius"/>
    </source>
</evidence>
<evidence type="ECO:0000256" key="6">
    <source>
        <dbReference type="PROSITE-ProRule" id="PRU00175"/>
    </source>
</evidence>
<evidence type="ECO:0000256" key="2">
    <source>
        <dbReference type="ARBA" id="ARBA00022723"/>
    </source>
</evidence>
<dbReference type="InterPro" id="IPR013083">
    <property type="entry name" value="Znf_RING/FYVE/PHD"/>
</dbReference>
<dbReference type="InterPro" id="IPR001841">
    <property type="entry name" value="Znf_RING"/>
</dbReference>
<evidence type="ECO:0000256" key="3">
    <source>
        <dbReference type="ARBA" id="ARBA00022771"/>
    </source>
</evidence>
<dbReference type="GO" id="GO:0016020">
    <property type="term" value="C:membrane"/>
    <property type="evidence" value="ECO:0007669"/>
    <property type="project" value="UniProtKB-SubCell"/>
</dbReference>
<feature type="transmembrane region" description="Helical" evidence="7">
    <location>
        <begin position="42"/>
        <end position="62"/>
    </location>
</feature>
<dbReference type="AlphaFoldDB" id="A0A2N9F8E6"/>
<dbReference type="GO" id="GO:0008270">
    <property type="term" value="F:zinc ion binding"/>
    <property type="evidence" value="ECO:0007669"/>
    <property type="project" value="UniProtKB-KW"/>
</dbReference>
<protein>
    <recommendedName>
        <fullName evidence="8">RING-type domain-containing protein</fullName>
    </recommendedName>
</protein>
<proteinExistence type="predicted"/>
<dbReference type="SUPFAM" id="SSF57850">
    <property type="entry name" value="RING/U-box"/>
    <property type="match status" value="1"/>
</dbReference>
<dbReference type="SMART" id="SM00184">
    <property type="entry name" value="RING"/>
    <property type="match status" value="1"/>
</dbReference>
<keyword evidence="7" id="KW-0812">Transmembrane</keyword>
<sequence>MRGWFSGLTKVAFRSEEAVSLWALAIIGGFRTGSFTRVMKRIAFATFTCLLALGGAIVGIFIGAIKGQTTETGFLNGAGIGALTGAIAAIQLLEPAADGESLSKVALLGSLINGKVFMEWVCPAVLKAYQWQVRSLETSYREVSDIYDIGGVKGLSNNCIQKLSVHKFYSSKMIKSCHEFCCSICLQDFEDEDHVRTLPNCGHLFHLYCIDEWLTRQGTCPMCRKYVCASAPSLRVIDVASSPNEAPVTAEVVFEQESEFQVSTLRREIEMAWSAVRSFHVPTVDMSVVRSRAPLAAGAGFFSVAGTTLWRSSSSSSKRSVPFACLGISTDSRERS</sequence>
<dbReference type="PANTHER" id="PTHR46151:SF12">
    <property type="entry name" value="RING_U-BOX SUPERFAMILY PROTEIN"/>
    <property type="match status" value="1"/>
</dbReference>
<keyword evidence="5 7" id="KW-0472">Membrane</keyword>
<name>A0A2N9F8E6_FAGSY</name>
<dbReference type="CDD" id="cd16461">
    <property type="entry name" value="RING-H2_EL5-like"/>
    <property type="match status" value="1"/>
</dbReference>
<evidence type="ECO:0000256" key="1">
    <source>
        <dbReference type="ARBA" id="ARBA00004370"/>
    </source>
</evidence>
<evidence type="ECO:0000313" key="9">
    <source>
        <dbReference type="EMBL" id="SPC83280.1"/>
    </source>
</evidence>
<gene>
    <name evidence="9" type="ORF">FSB_LOCUS11162</name>
</gene>
<evidence type="ECO:0000256" key="5">
    <source>
        <dbReference type="ARBA" id="ARBA00023136"/>
    </source>
</evidence>
<evidence type="ECO:0000259" key="8">
    <source>
        <dbReference type="PROSITE" id="PS50089"/>
    </source>
</evidence>
<comment type="subcellular location">
    <subcellularLocation>
        <location evidence="1">Membrane</location>
    </subcellularLocation>
</comment>
<keyword evidence="7" id="KW-1133">Transmembrane helix</keyword>
<dbReference type="EMBL" id="OIVN01000635">
    <property type="protein sequence ID" value="SPC83280.1"/>
    <property type="molecule type" value="Genomic_DNA"/>
</dbReference>
<dbReference type="PROSITE" id="PS50089">
    <property type="entry name" value="ZF_RING_2"/>
    <property type="match status" value="1"/>
</dbReference>
<keyword evidence="3 6" id="KW-0863">Zinc-finger</keyword>
<organism evidence="9">
    <name type="scientific">Fagus sylvatica</name>
    <name type="common">Beechnut</name>
    <dbReference type="NCBI Taxonomy" id="28930"/>
    <lineage>
        <taxon>Eukaryota</taxon>
        <taxon>Viridiplantae</taxon>
        <taxon>Streptophyta</taxon>
        <taxon>Embryophyta</taxon>
        <taxon>Tracheophyta</taxon>
        <taxon>Spermatophyta</taxon>
        <taxon>Magnoliopsida</taxon>
        <taxon>eudicotyledons</taxon>
        <taxon>Gunneridae</taxon>
        <taxon>Pentapetalae</taxon>
        <taxon>rosids</taxon>
        <taxon>fabids</taxon>
        <taxon>Fagales</taxon>
        <taxon>Fagaceae</taxon>
        <taxon>Fagus</taxon>
    </lineage>
</organism>
<keyword evidence="2" id="KW-0479">Metal-binding</keyword>
<feature type="domain" description="RING-type" evidence="8">
    <location>
        <begin position="182"/>
        <end position="224"/>
    </location>
</feature>
<evidence type="ECO:0000256" key="4">
    <source>
        <dbReference type="ARBA" id="ARBA00022833"/>
    </source>
</evidence>
<reference evidence="9" key="1">
    <citation type="submission" date="2018-02" db="EMBL/GenBank/DDBJ databases">
        <authorList>
            <person name="Cohen D.B."/>
            <person name="Kent A.D."/>
        </authorList>
    </citation>
    <scope>NUCLEOTIDE SEQUENCE</scope>
</reference>
<dbReference type="PANTHER" id="PTHR46151">
    <property type="entry name" value="NEP1-INTERACTING PROTEIN-LIKE 2"/>
    <property type="match status" value="1"/>
</dbReference>
<accession>A0A2N9F8E6</accession>
<dbReference type="Gene3D" id="3.30.40.10">
    <property type="entry name" value="Zinc/RING finger domain, C3HC4 (zinc finger)"/>
    <property type="match status" value="1"/>
</dbReference>
<keyword evidence="4" id="KW-0862">Zinc</keyword>